<gene>
    <name evidence="3" type="ORF">AB1Y20_016151</name>
</gene>
<evidence type="ECO:0000259" key="2">
    <source>
        <dbReference type="Pfam" id="PF13843"/>
    </source>
</evidence>
<evidence type="ECO:0000313" key="4">
    <source>
        <dbReference type="Proteomes" id="UP001515480"/>
    </source>
</evidence>
<dbReference type="InterPro" id="IPR029526">
    <property type="entry name" value="PGBD"/>
</dbReference>
<dbReference type="Proteomes" id="UP001515480">
    <property type="component" value="Unassembled WGS sequence"/>
</dbReference>
<proteinExistence type="predicted"/>
<dbReference type="EMBL" id="JBGBPQ010000003">
    <property type="protein sequence ID" value="KAL1527486.1"/>
    <property type="molecule type" value="Genomic_DNA"/>
</dbReference>
<comment type="caution">
    <text evidence="3">The sequence shown here is derived from an EMBL/GenBank/DDBJ whole genome shotgun (WGS) entry which is preliminary data.</text>
</comment>
<dbReference type="Pfam" id="PF13843">
    <property type="entry name" value="DDE_Tnp_1_7"/>
    <property type="match status" value="1"/>
</dbReference>
<name>A0AB34K318_PRYPA</name>
<evidence type="ECO:0000256" key="1">
    <source>
        <dbReference type="SAM" id="MobiDB-lite"/>
    </source>
</evidence>
<evidence type="ECO:0000313" key="3">
    <source>
        <dbReference type="EMBL" id="KAL1527486.1"/>
    </source>
</evidence>
<dbReference type="PANTHER" id="PTHR46599">
    <property type="entry name" value="PIGGYBAC TRANSPOSABLE ELEMENT-DERIVED PROTEIN 4"/>
    <property type="match status" value="1"/>
</dbReference>
<sequence>MAPPSAPSLDKTTRVVIGDVVSVAVGVFGQEYAEARGARPWRSEAVRDEGTIVDRANHLWVVRFADGAQERFERKAFAFVRRSTAAAPGGRGRPNRTPRRIITEADDEDEEATRGHQGEGAQLDSSDEDEAVGEADHGSAEGEVGGLRISSLNAWTRDDGYAVNERAKHGFNDHTGPRLNLENWESASLFGLAVRFLPMEYLQDMATAMQEKGKQKYLQGGYANYKNWRVSTDDLLQWIGVWMYFLAFPQAGQRRAYFSEPEGGYGPRHRMADFLNAGKNGDKGIRWFEDMHACFTLPQHPRSESDPFRMTRRWWDSLRDAFKSAIDCSWLLVLDESMVRWLGRGMPGLMVVLRKPTPIGLELHTLCCALCGILVYFEVYEGKDAMASKDYNVQSTNRQKRGYPKSIALTLRMLEPWFSTGRVLVADSWFGSVACALALFAHGIFAIMNVKTAHRDFPKDALLEEVGELKGNTEADRAARRRRRGSKLAFVRTYQVGARTVTLIAGGHNKKVPLLLIGTYSSMLPGEEHKKVWQVLMADGSTETRMLTTPQPEMHAIYRKWMNVVDLHNKLRQGVCSMADVWLTKSWPERHFAEGLGLWEVNVYKALIYFYSKWKQLHHGEFRMRLAWSLMTLGKEAYPADKPVTVGPSSSRAGNFEAPLPGGQHTYVRHQNSMHRCAYCGKMCYFYCASCEAHGRGKISICGPVASRKRACREKHAAGIVKPKHATVMLSEESKAKRRATIAARTAEQSDHSDDGWGDDD</sequence>
<feature type="domain" description="PiggyBac transposable element-derived protein" evidence="2">
    <location>
        <begin position="196"/>
        <end position="602"/>
    </location>
</feature>
<dbReference type="AlphaFoldDB" id="A0AB34K318"/>
<feature type="region of interest" description="Disordered" evidence="1">
    <location>
        <begin position="732"/>
        <end position="761"/>
    </location>
</feature>
<protein>
    <recommendedName>
        <fullName evidence="2">PiggyBac transposable element-derived protein domain-containing protein</fullName>
    </recommendedName>
</protein>
<keyword evidence="4" id="KW-1185">Reference proteome</keyword>
<accession>A0AB34K318</accession>
<dbReference type="PANTHER" id="PTHR46599:SF3">
    <property type="entry name" value="PIGGYBAC TRANSPOSABLE ELEMENT-DERIVED PROTEIN 4"/>
    <property type="match status" value="1"/>
</dbReference>
<organism evidence="3 4">
    <name type="scientific">Prymnesium parvum</name>
    <name type="common">Toxic golden alga</name>
    <dbReference type="NCBI Taxonomy" id="97485"/>
    <lineage>
        <taxon>Eukaryota</taxon>
        <taxon>Haptista</taxon>
        <taxon>Haptophyta</taxon>
        <taxon>Prymnesiophyceae</taxon>
        <taxon>Prymnesiales</taxon>
        <taxon>Prymnesiaceae</taxon>
        <taxon>Prymnesium</taxon>
    </lineage>
</organism>
<reference evidence="3 4" key="1">
    <citation type="journal article" date="2024" name="Science">
        <title>Giant polyketide synthase enzymes in the biosynthesis of giant marine polyether toxins.</title>
        <authorList>
            <person name="Fallon T.R."/>
            <person name="Shende V.V."/>
            <person name="Wierzbicki I.H."/>
            <person name="Pendleton A.L."/>
            <person name="Watervoot N.F."/>
            <person name="Auber R.P."/>
            <person name="Gonzalez D.J."/>
            <person name="Wisecaver J.H."/>
            <person name="Moore B.S."/>
        </authorList>
    </citation>
    <scope>NUCLEOTIDE SEQUENCE [LARGE SCALE GENOMIC DNA]</scope>
    <source>
        <strain evidence="3 4">12B1</strain>
    </source>
</reference>
<feature type="region of interest" description="Disordered" evidence="1">
    <location>
        <begin position="85"/>
        <end position="143"/>
    </location>
</feature>